<organism evidence="1 2">
    <name type="scientific">Odoribacter laneus YIT 12061</name>
    <dbReference type="NCBI Taxonomy" id="742817"/>
    <lineage>
        <taxon>Bacteria</taxon>
        <taxon>Pseudomonadati</taxon>
        <taxon>Bacteroidota</taxon>
        <taxon>Bacteroidia</taxon>
        <taxon>Bacteroidales</taxon>
        <taxon>Odoribacteraceae</taxon>
        <taxon>Odoribacter</taxon>
    </lineage>
</organism>
<name>H1DHX6_9BACT</name>
<evidence type="ECO:0000313" key="2">
    <source>
        <dbReference type="Proteomes" id="UP000004892"/>
    </source>
</evidence>
<dbReference type="HOGENOM" id="CLU_3390497_0_0_10"/>
<dbReference type="EMBL" id="ADMC01000024">
    <property type="protein sequence ID" value="EHP46847.1"/>
    <property type="molecule type" value="Genomic_DNA"/>
</dbReference>
<dbReference type="AlphaFoldDB" id="H1DHX6"/>
<protein>
    <submittedName>
        <fullName evidence="1">Uncharacterized protein</fullName>
    </submittedName>
</protein>
<gene>
    <name evidence="1" type="ORF">HMPREF9449_01862</name>
</gene>
<comment type="caution">
    <text evidence="1">The sequence shown here is derived from an EMBL/GenBank/DDBJ whole genome shotgun (WGS) entry which is preliminary data.</text>
</comment>
<sequence length="32" mass="3850">MFNNERHLSIELYSNEMGGNLVKILESQKWLR</sequence>
<dbReference type="PATRIC" id="fig|742817.3.peg.1980"/>
<evidence type="ECO:0000313" key="1">
    <source>
        <dbReference type="EMBL" id="EHP46847.1"/>
    </source>
</evidence>
<dbReference type="Proteomes" id="UP000004892">
    <property type="component" value="Unassembled WGS sequence"/>
</dbReference>
<reference evidence="1 2" key="1">
    <citation type="submission" date="2012-01" db="EMBL/GenBank/DDBJ databases">
        <title>The Genome Sequence of Odoribacter laneus YIT 12061.</title>
        <authorList>
            <consortium name="The Broad Institute Genome Sequencing Platform"/>
            <person name="Earl A."/>
            <person name="Ward D."/>
            <person name="Feldgarden M."/>
            <person name="Gevers D."/>
            <person name="Morotomi M."/>
            <person name="Young S.K."/>
            <person name="Zeng Q."/>
            <person name="Gargeya S."/>
            <person name="Fitzgerald M."/>
            <person name="Haas B."/>
            <person name="Abouelleil A."/>
            <person name="Alvarado L."/>
            <person name="Arachchi H.M."/>
            <person name="Berlin A."/>
            <person name="Chapman S.B."/>
            <person name="Gearin G."/>
            <person name="Goldberg J."/>
            <person name="Griggs A."/>
            <person name="Gujja S."/>
            <person name="Hansen M."/>
            <person name="Heiman D."/>
            <person name="Howarth C."/>
            <person name="Larimer J."/>
            <person name="Lui A."/>
            <person name="MacDonald P.J.P."/>
            <person name="McCowen C."/>
            <person name="Montmayeur A."/>
            <person name="Murphy C."/>
            <person name="Neiman D."/>
            <person name="Pearson M."/>
            <person name="Priest M."/>
            <person name="Roberts A."/>
            <person name="Saif S."/>
            <person name="Shea T."/>
            <person name="Sisk P."/>
            <person name="Stolte C."/>
            <person name="Sykes S."/>
            <person name="Wortman J."/>
            <person name="Nusbaum C."/>
            <person name="Birren B."/>
        </authorList>
    </citation>
    <scope>NUCLEOTIDE SEQUENCE [LARGE SCALE GENOMIC DNA]</scope>
    <source>
        <strain evidence="1 2">YIT 12061</strain>
    </source>
</reference>
<keyword evidence="2" id="KW-1185">Reference proteome</keyword>
<accession>H1DHX6</accession>
<proteinExistence type="predicted"/>
<dbReference type="STRING" id="742817.HMPREF9449_01862"/>